<dbReference type="EMBL" id="JACONZ010000002">
    <property type="protein sequence ID" value="MBC5581379.1"/>
    <property type="molecule type" value="Genomic_DNA"/>
</dbReference>
<dbReference type="Pfam" id="PF02653">
    <property type="entry name" value="BPD_transp_2"/>
    <property type="match status" value="1"/>
</dbReference>
<evidence type="ECO:0000256" key="5">
    <source>
        <dbReference type="ARBA" id="ARBA00023136"/>
    </source>
</evidence>
<keyword evidence="2" id="KW-1003">Cell membrane</keyword>
<reference evidence="7" key="1">
    <citation type="submission" date="2020-08" db="EMBL/GenBank/DDBJ databases">
        <title>Genome public.</title>
        <authorList>
            <person name="Liu C."/>
            <person name="Sun Q."/>
        </authorList>
    </citation>
    <scope>NUCLEOTIDE SEQUENCE</scope>
    <source>
        <strain evidence="7">BX8</strain>
    </source>
</reference>
<evidence type="ECO:0000256" key="6">
    <source>
        <dbReference type="SAM" id="Phobius"/>
    </source>
</evidence>
<dbReference type="GO" id="GO:0022857">
    <property type="term" value="F:transmembrane transporter activity"/>
    <property type="evidence" value="ECO:0007669"/>
    <property type="project" value="InterPro"/>
</dbReference>
<dbReference type="PANTHER" id="PTHR43370">
    <property type="entry name" value="SUGAR ABC TRANSPORTER INTEGRAL MEMBRANE PROTEIN-RELATED"/>
    <property type="match status" value="1"/>
</dbReference>
<keyword evidence="8" id="KW-1185">Reference proteome</keyword>
<evidence type="ECO:0000256" key="1">
    <source>
        <dbReference type="ARBA" id="ARBA00004651"/>
    </source>
</evidence>
<keyword evidence="3 6" id="KW-0812">Transmembrane</keyword>
<keyword evidence="5 6" id="KW-0472">Membrane</keyword>
<feature type="transmembrane region" description="Helical" evidence="6">
    <location>
        <begin position="12"/>
        <end position="31"/>
    </location>
</feature>
<proteinExistence type="predicted"/>
<dbReference type="InterPro" id="IPR001851">
    <property type="entry name" value="ABC_transp_permease"/>
</dbReference>
<dbReference type="PROSITE" id="PS51257">
    <property type="entry name" value="PROKAR_LIPOPROTEIN"/>
    <property type="match status" value="1"/>
</dbReference>
<evidence type="ECO:0000256" key="3">
    <source>
        <dbReference type="ARBA" id="ARBA00022692"/>
    </source>
</evidence>
<sequence length="308" mass="33242">MLKSILELALTASTFAATFRLACPILFGAMGGCFNHTSGCVNIAYEAVMLYSCFFSILGSYLTGSPWVGLLCGIGIGLLISVVFGLMAFVFKANTLIVGIALNSSAWAVTTLLMVIIFNVRGSVYNERIVSFSPIHFKLLEKIPLLDSIFNNNIILVYLSFVMVVAAFVVMYKTPFGLRIRGIGQNAQAAYTAGIDVEKYRWISLLLMGTFTAVSGTFLTLSGISMFSENMTAGRGFLCMCSIAIGKGNPLKILLVALLFAYSQALVLVLGTLSIPTQIISMIPYVAVILVLFFNGLKNFKGTADIEV</sequence>
<keyword evidence="4 6" id="KW-1133">Transmembrane helix</keyword>
<gene>
    <name evidence="7" type="ORF">H8S23_07635</name>
</gene>
<dbReference type="RefSeq" id="WP_186887735.1">
    <property type="nucleotide sequence ID" value="NZ_JACONZ010000002.1"/>
</dbReference>
<feature type="transmembrane region" description="Helical" evidence="6">
    <location>
        <begin position="253"/>
        <end position="273"/>
    </location>
</feature>
<comment type="caution">
    <text evidence="7">The sequence shown here is derived from an EMBL/GenBank/DDBJ whole genome shotgun (WGS) entry which is preliminary data.</text>
</comment>
<evidence type="ECO:0000313" key="8">
    <source>
        <dbReference type="Proteomes" id="UP000659630"/>
    </source>
</evidence>
<dbReference type="CDD" id="cd06580">
    <property type="entry name" value="TM_PBP1_transp_TpRbsC_like"/>
    <property type="match status" value="1"/>
</dbReference>
<evidence type="ECO:0000313" key="7">
    <source>
        <dbReference type="EMBL" id="MBC5581379.1"/>
    </source>
</evidence>
<protein>
    <submittedName>
        <fullName evidence="7">ABC transporter permease</fullName>
    </submittedName>
</protein>
<feature type="transmembrane region" description="Helical" evidence="6">
    <location>
        <begin position="279"/>
        <end position="297"/>
    </location>
</feature>
<dbReference type="GO" id="GO:0005886">
    <property type="term" value="C:plasma membrane"/>
    <property type="evidence" value="ECO:0007669"/>
    <property type="project" value="UniProtKB-SubCell"/>
</dbReference>
<feature type="transmembrane region" description="Helical" evidence="6">
    <location>
        <begin position="202"/>
        <end position="224"/>
    </location>
</feature>
<feature type="transmembrane region" description="Helical" evidence="6">
    <location>
        <begin position="68"/>
        <end position="89"/>
    </location>
</feature>
<feature type="transmembrane region" description="Helical" evidence="6">
    <location>
        <begin position="154"/>
        <end position="172"/>
    </location>
</feature>
<evidence type="ECO:0000256" key="2">
    <source>
        <dbReference type="ARBA" id="ARBA00022475"/>
    </source>
</evidence>
<name>A0A923KY18_9FIRM</name>
<dbReference type="Proteomes" id="UP000659630">
    <property type="component" value="Unassembled WGS sequence"/>
</dbReference>
<feature type="transmembrane region" description="Helical" evidence="6">
    <location>
        <begin position="96"/>
        <end position="118"/>
    </location>
</feature>
<organism evidence="7 8">
    <name type="scientific">Anaerofilum hominis</name>
    <dbReference type="NCBI Taxonomy" id="2763016"/>
    <lineage>
        <taxon>Bacteria</taxon>
        <taxon>Bacillati</taxon>
        <taxon>Bacillota</taxon>
        <taxon>Clostridia</taxon>
        <taxon>Eubacteriales</taxon>
        <taxon>Oscillospiraceae</taxon>
        <taxon>Anaerofilum</taxon>
    </lineage>
</organism>
<dbReference type="PANTHER" id="PTHR43370:SF1">
    <property type="entry name" value="GUANOSINE ABC TRANSPORTER PERMEASE PROTEIN NUPQ"/>
    <property type="match status" value="1"/>
</dbReference>
<accession>A0A923KY18</accession>
<dbReference type="AlphaFoldDB" id="A0A923KY18"/>
<comment type="subcellular location">
    <subcellularLocation>
        <location evidence="1">Cell membrane</location>
        <topology evidence="1">Multi-pass membrane protein</topology>
    </subcellularLocation>
</comment>
<evidence type="ECO:0000256" key="4">
    <source>
        <dbReference type="ARBA" id="ARBA00022989"/>
    </source>
</evidence>
<feature type="transmembrane region" description="Helical" evidence="6">
    <location>
        <begin position="43"/>
        <end position="62"/>
    </location>
</feature>